<protein>
    <submittedName>
        <fullName evidence="3">Uncharacterized protein</fullName>
    </submittedName>
</protein>
<reference evidence="3 4" key="1">
    <citation type="journal article" date="2023" name="Plants (Basel)">
        <title>Bridging the Gap: Combining Genomics and Transcriptomics Approaches to Understand Stylosanthes scabra, an Orphan Legume from the Brazilian Caatinga.</title>
        <authorList>
            <person name="Ferreira-Neto J.R.C."/>
            <person name="da Silva M.D."/>
            <person name="Binneck E."/>
            <person name="de Melo N.F."/>
            <person name="da Silva R.H."/>
            <person name="de Melo A.L.T.M."/>
            <person name="Pandolfi V."/>
            <person name="Bustamante F.O."/>
            <person name="Brasileiro-Vidal A.C."/>
            <person name="Benko-Iseppon A.M."/>
        </authorList>
    </citation>
    <scope>NUCLEOTIDE SEQUENCE [LARGE SCALE GENOMIC DNA]</scope>
    <source>
        <tissue evidence="3">Leaves</tissue>
    </source>
</reference>
<dbReference type="PANTHER" id="PTHR33144">
    <property type="entry name" value="OS10G0409366 PROTEIN-RELATED"/>
    <property type="match status" value="1"/>
</dbReference>
<name>A0ABU6VAM8_9FABA</name>
<feature type="coiled-coil region" evidence="1">
    <location>
        <begin position="187"/>
        <end position="223"/>
    </location>
</feature>
<dbReference type="EMBL" id="JASCZI010151183">
    <property type="protein sequence ID" value="MED6170656.1"/>
    <property type="molecule type" value="Genomic_DNA"/>
</dbReference>
<feature type="region of interest" description="Disordered" evidence="2">
    <location>
        <begin position="82"/>
        <end position="126"/>
    </location>
</feature>
<dbReference type="PANTHER" id="PTHR33144:SF46">
    <property type="entry name" value="OS04G0610000 PROTEIN"/>
    <property type="match status" value="1"/>
</dbReference>
<evidence type="ECO:0000313" key="3">
    <source>
        <dbReference type="EMBL" id="MED6170656.1"/>
    </source>
</evidence>
<evidence type="ECO:0000256" key="1">
    <source>
        <dbReference type="SAM" id="Coils"/>
    </source>
</evidence>
<gene>
    <name evidence="3" type="ORF">PIB30_033129</name>
</gene>
<evidence type="ECO:0000313" key="4">
    <source>
        <dbReference type="Proteomes" id="UP001341840"/>
    </source>
</evidence>
<feature type="compositionally biased region" description="Polar residues" evidence="2">
    <location>
        <begin position="94"/>
        <end position="108"/>
    </location>
</feature>
<organism evidence="3 4">
    <name type="scientific">Stylosanthes scabra</name>
    <dbReference type="NCBI Taxonomy" id="79078"/>
    <lineage>
        <taxon>Eukaryota</taxon>
        <taxon>Viridiplantae</taxon>
        <taxon>Streptophyta</taxon>
        <taxon>Embryophyta</taxon>
        <taxon>Tracheophyta</taxon>
        <taxon>Spermatophyta</taxon>
        <taxon>Magnoliopsida</taxon>
        <taxon>eudicotyledons</taxon>
        <taxon>Gunneridae</taxon>
        <taxon>Pentapetalae</taxon>
        <taxon>rosids</taxon>
        <taxon>fabids</taxon>
        <taxon>Fabales</taxon>
        <taxon>Fabaceae</taxon>
        <taxon>Papilionoideae</taxon>
        <taxon>50 kb inversion clade</taxon>
        <taxon>dalbergioids sensu lato</taxon>
        <taxon>Dalbergieae</taxon>
        <taxon>Pterocarpus clade</taxon>
        <taxon>Stylosanthes</taxon>
    </lineage>
</organism>
<feature type="compositionally biased region" description="Basic and acidic residues" evidence="2">
    <location>
        <begin position="113"/>
        <end position="126"/>
    </location>
</feature>
<proteinExistence type="predicted"/>
<comment type="caution">
    <text evidence="3">The sequence shown here is derived from an EMBL/GenBank/DDBJ whole genome shotgun (WGS) entry which is preliminary data.</text>
</comment>
<accession>A0ABU6VAM8</accession>
<keyword evidence="1" id="KW-0175">Coiled coil</keyword>
<sequence>MGANFNNFSICEENWKVMSTKESFYNDVIKETFYFDYQNETIKGDMLKSLGKSWKEVRNKLLHDYYDPRKTLEQNVNARPKGIDEDHWRRKNAANRSKQLYTHTSGSKSMARWRHDESRQQGRDVSRDEVWMMTHKKIDGSYIHQDAQVISVLGKEHQGRVHGMGFRPTPSQLFGRNSQLTGEGAQVQETQRVLEDLRAELAAEKLKRQAIESEVASEKVKRQAMENSLRYLI</sequence>
<evidence type="ECO:0000256" key="2">
    <source>
        <dbReference type="SAM" id="MobiDB-lite"/>
    </source>
</evidence>
<dbReference type="Proteomes" id="UP001341840">
    <property type="component" value="Unassembled WGS sequence"/>
</dbReference>
<dbReference type="InterPro" id="IPR004252">
    <property type="entry name" value="Probable_transposase_24"/>
</dbReference>
<keyword evidence="4" id="KW-1185">Reference proteome</keyword>
<dbReference type="Pfam" id="PF03004">
    <property type="entry name" value="Transposase_24"/>
    <property type="match status" value="1"/>
</dbReference>